<dbReference type="GO" id="GO:1904680">
    <property type="term" value="F:peptide transmembrane transporter activity"/>
    <property type="evidence" value="ECO:0007669"/>
    <property type="project" value="TreeGrafter"/>
</dbReference>
<evidence type="ECO:0000259" key="6">
    <source>
        <dbReference type="Pfam" id="PF00496"/>
    </source>
</evidence>
<dbReference type="PANTHER" id="PTHR30290">
    <property type="entry name" value="PERIPLASMIC BINDING COMPONENT OF ABC TRANSPORTER"/>
    <property type="match status" value="1"/>
</dbReference>
<dbReference type="PIRSF" id="PIRSF002741">
    <property type="entry name" value="MppA"/>
    <property type="match status" value="1"/>
</dbReference>
<organism evidence="7 8">
    <name type="scientific">Caldicoprobacter faecalis</name>
    <dbReference type="NCBI Taxonomy" id="937334"/>
    <lineage>
        <taxon>Bacteria</taxon>
        <taxon>Bacillati</taxon>
        <taxon>Bacillota</taxon>
        <taxon>Clostridia</taxon>
        <taxon>Caldicoprobacterales</taxon>
        <taxon>Caldicoprobacteraceae</taxon>
        <taxon>Caldicoprobacter</taxon>
    </lineage>
</organism>
<reference evidence="7 8" key="1">
    <citation type="submission" date="2016-10" db="EMBL/GenBank/DDBJ databases">
        <authorList>
            <person name="de Groot N.N."/>
        </authorList>
    </citation>
    <scope>NUCLEOTIDE SEQUENCE [LARGE SCALE GENOMIC DNA]</scope>
    <source>
        <strain evidence="7 8">DSM 20678</strain>
    </source>
</reference>
<evidence type="ECO:0000256" key="3">
    <source>
        <dbReference type="ARBA" id="ARBA00022729"/>
    </source>
</evidence>
<dbReference type="Pfam" id="PF00496">
    <property type="entry name" value="SBP_bac_5"/>
    <property type="match status" value="1"/>
</dbReference>
<dbReference type="GO" id="GO:0043190">
    <property type="term" value="C:ATP-binding cassette (ABC) transporter complex"/>
    <property type="evidence" value="ECO:0007669"/>
    <property type="project" value="InterPro"/>
</dbReference>
<dbReference type="PANTHER" id="PTHR30290:SF9">
    <property type="entry name" value="OLIGOPEPTIDE-BINDING PROTEIN APPA"/>
    <property type="match status" value="1"/>
</dbReference>
<evidence type="ECO:0000256" key="2">
    <source>
        <dbReference type="ARBA" id="ARBA00022448"/>
    </source>
</evidence>
<dbReference type="PROSITE" id="PS51257">
    <property type="entry name" value="PROKAR_LIPOPROTEIN"/>
    <property type="match status" value="1"/>
</dbReference>
<dbReference type="Gene3D" id="3.10.105.10">
    <property type="entry name" value="Dipeptide-binding Protein, Domain 3"/>
    <property type="match status" value="1"/>
</dbReference>
<accession>A0A1I5V2H8</accession>
<feature type="signal peptide" evidence="5">
    <location>
        <begin position="1"/>
        <end position="23"/>
    </location>
</feature>
<comment type="similarity">
    <text evidence="1">Belongs to the bacterial solute-binding protein 5 family.</text>
</comment>
<dbReference type="STRING" id="937334.SAMN05444406_10965"/>
<dbReference type="InterPro" id="IPR039424">
    <property type="entry name" value="SBP_5"/>
</dbReference>
<dbReference type="EMBL" id="FOXR01000009">
    <property type="protein sequence ID" value="SFQ01698.1"/>
    <property type="molecule type" value="Genomic_DNA"/>
</dbReference>
<dbReference type="CDD" id="cd08509">
    <property type="entry name" value="PBP2_TmCBP_oligosaccharides_like"/>
    <property type="match status" value="1"/>
</dbReference>
<feature type="compositionally biased region" description="Basic and acidic residues" evidence="4">
    <location>
        <begin position="40"/>
        <end position="73"/>
    </location>
</feature>
<evidence type="ECO:0000256" key="4">
    <source>
        <dbReference type="SAM" id="MobiDB-lite"/>
    </source>
</evidence>
<evidence type="ECO:0000313" key="8">
    <source>
        <dbReference type="Proteomes" id="UP000198577"/>
    </source>
</evidence>
<dbReference type="InterPro" id="IPR030678">
    <property type="entry name" value="Peptide/Ni-bd"/>
</dbReference>
<feature type="domain" description="Solute-binding protein family 5" evidence="6">
    <location>
        <begin position="130"/>
        <end position="537"/>
    </location>
</feature>
<dbReference type="RefSeq" id="WP_025747874.1">
    <property type="nucleotide sequence ID" value="NZ_FOXR01000009.1"/>
</dbReference>
<dbReference type="AlphaFoldDB" id="A0A1I5V2H8"/>
<protein>
    <submittedName>
        <fullName evidence="7">Peptide/nickel transport system substrate-binding protein</fullName>
    </submittedName>
</protein>
<proteinExistence type="inferred from homology"/>
<evidence type="ECO:0000313" key="7">
    <source>
        <dbReference type="EMBL" id="SFQ01698.1"/>
    </source>
</evidence>
<name>A0A1I5V2H8_9FIRM</name>
<sequence>MKHRFVRSISLLVSLLLAVSILASCQQQTATTPEEPTASDESKKTEVAETPQDKTDSENAEQKSEQNTEMVKADDYVPKVNKEKVFRATWGSWPKPPQFQGNPFTQGGVGEMGRYVFERLTQIVRSTDVIHPILATSIEHSERESVIKLRDDVTWNDGEKFTADDVIAAFYLNPRTICNYLTKVEKIDDYTVKLVWQDPPPFMELRDLLIAQDGTMNVPYHIFKEYVDKAKSIYESARDATPEELAVARTAFGKKLTEEQDKALSDNWNEMMKLTYPKPIGTGPYVVESVTASDAVLVKRDDYWAADQIYFEKIHHITGTAESMLGMLRNGTTDIYNGSLPKDLAESILASNKDIVFYPMFDPACHVLFFNQRREPFNDVNLRRALVYALDRTKIREGANYYGKEFPISMVGMPPSSLETYVSEEMRAKLTKYEYDPEKAARILEENGWKRNKDGIWEDKNGKTYSFTIAVNAGWQPAGVVDTAASIAAEQLTKFGFPTQVVAVDSSVFWNNAAKEGMYDMVIEWGDITWSFMYPWSPLNNTFKGGPSELMGLPRDPETNRVNLKVKGPDGTEVDPIELVDKLPVTADEEERQKIIDTLVWICNEYAFGANLYQNTTGVWLNRKTITGLPMEDEIDKYNQFMPVGRNFEEIVDIAELNIGFADMYVIWSGDLKPR</sequence>
<dbReference type="SUPFAM" id="SSF53850">
    <property type="entry name" value="Periplasmic binding protein-like II"/>
    <property type="match status" value="1"/>
</dbReference>
<keyword evidence="3 5" id="KW-0732">Signal</keyword>
<dbReference type="GO" id="GO:0042597">
    <property type="term" value="C:periplasmic space"/>
    <property type="evidence" value="ECO:0007669"/>
    <property type="project" value="UniProtKB-ARBA"/>
</dbReference>
<dbReference type="GO" id="GO:0015833">
    <property type="term" value="P:peptide transport"/>
    <property type="evidence" value="ECO:0007669"/>
    <property type="project" value="TreeGrafter"/>
</dbReference>
<dbReference type="OrthoDB" id="9772924at2"/>
<keyword evidence="2" id="KW-0813">Transport</keyword>
<evidence type="ECO:0000256" key="1">
    <source>
        <dbReference type="ARBA" id="ARBA00005695"/>
    </source>
</evidence>
<dbReference type="Proteomes" id="UP000198577">
    <property type="component" value="Unassembled WGS sequence"/>
</dbReference>
<evidence type="ECO:0000256" key="5">
    <source>
        <dbReference type="SAM" id="SignalP"/>
    </source>
</evidence>
<dbReference type="InterPro" id="IPR000914">
    <property type="entry name" value="SBP_5_dom"/>
</dbReference>
<keyword evidence="8" id="KW-1185">Reference proteome</keyword>
<dbReference type="Gene3D" id="3.40.190.10">
    <property type="entry name" value="Periplasmic binding protein-like II"/>
    <property type="match status" value="1"/>
</dbReference>
<feature type="chain" id="PRO_5038816078" evidence="5">
    <location>
        <begin position="24"/>
        <end position="675"/>
    </location>
</feature>
<gene>
    <name evidence="7" type="ORF">SAMN05444406_10965</name>
</gene>
<feature type="region of interest" description="Disordered" evidence="4">
    <location>
        <begin position="29"/>
        <end position="73"/>
    </location>
</feature>